<evidence type="ECO:0000256" key="6">
    <source>
        <dbReference type="ARBA" id="ARBA00023004"/>
    </source>
</evidence>
<dbReference type="PROSITE" id="PS51918">
    <property type="entry name" value="RADICAL_SAM"/>
    <property type="match status" value="1"/>
</dbReference>
<evidence type="ECO:0000256" key="2">
    <source>
        <dbReference type="ARBA" id="ARBA00022485"/>
    </source>
</evidence>
<dbReference type="PANTHER" id="PTHR22960">
    <property type="entry name" value="MOLYBDOPTERIN COFACTOR SYNTHESIS PROTEIN A"/>
    <property type="match status" value="1"/>
</dbReference>
<evidence type="ECO:0000256" key="8">
    <source>
        <dbReference type="ARBA" id="ARBA00023134"/>
    </source>
</evidence>
<evidence type="ECO:0000256" key="10">
    <source>
        <dbReference type="ARBA" id="ARBA00023239"/>
    </source>
</evidence>
<dbReference type="SFLD" id="SFLDS00029">
    <property type="entry name" value="Radical_SAM"/>
    <property type="match status" value="1"/>
</dbReference>
<evidence type="ECO:0000256" key="7">
    <source>
        <dbReference type="ARBA" id="ARBA00023014"/>
    </source>
</evidence>
<evidence type="ECO:0000256" key="9">
    <source>
        <dbReference type="ARBA" id="ARBA00023150"/>
    </source>
</evidence>
<evidence type="ECO:0000313" key="14">
    <source>
        <dbReference type="EMBL" id="ORE86417.1"/>
    </source>
</evidence>
<dbReference type="SFLD" id="SFLDG01067">
    <property type="entry name" value="SPASM/twitch_domain_containing"/>
    <property type="match status" value="1"/>
</dbReference>
<comment type="pathway">
    <text evidence="12">Cofactor biosynthesis; molybdopterin biosynthesis.</text>
</comment>
<accession>A0A1Y1SCP1</accession>
<comment type="similarity">
    <text evidence="12">Belongs to the radical SAM superfamily. MoaA family.</text>
</comment>
<feature type="binding site" evidence="12">
    <location>
        <position position="261"/>
    </location>
    <ligand>
        <name>[4Fe-4S] cluster</name>
        <dbReference type="ChEBI" id="CHEBI:49883"/>
        <label>2</label>
        <note>4Fe-4S-substrate</note>
    </ligand>
</feature>
<keyword evidence="2 12" id="KW-0004">4Fe-4S</keyword>
<evidence type="ECO:0000256" key="1">
    <source>
        <dbReference type="ARBA" id="ARBA00012167"/>
    </source>
</evidence>
<feature type="binding site" evidence="12">
    <location>
        <position position="29"/>
    </location>
    <ligand>
        <name>[4Fe-4S] cluster</name>
        <dbReference type="ChEBI" id="CHEBI:49883"/>
        <label>1</label>
        <note>4Fe-4S-S-AdoMet</note>
    </ligand>
</feature>
<dbReference type="GO" id="GO:0051539">
    <property type="term" value="F:4 iron, 4 sulfur cluster binding"/>
    <property type="evidence" value="ECO:0007669"/>
    <property type="project" value="UniProtKB-UniRule"/>
</dbReference>
<dbReference type="UniPathway" id="UPA00344"/>
<sequence length="333" mass="36670">MTSNRLRDGHGRDIRYLRLSVTDRCDMRCTYCMAETMQFAPTRELLSLDELDRLASAFIKRGVRKLRLTGGEPLVRAGVVDLITSLGRHLRRGALDELTLTTNGSQLVRHADALAAAGVRRINVSLDSLNPKTYQRVTRGASLRRALDGIAAAQRTGIAVKINAVALAQDNADEMPELLHGVHALACDLTLIEVMPIGDVGRDRADQFLPLTAVRRQLEQHFTLIPSSLKTGGPARYWQVSETGRQLGLISPLTRNFCADCNRVRVSAKGRLYLCLGHMDGADLRAPLRADSTDEAIHRVLDEALAHKPQRHEFDVQRGAKPAVVRFMSATGG</sequence>
<keyword evidence="4 12" id="KW-0479">Metal-binding</keyword>
<feature type="binding site" evidence="12">
    <location>
        <position position="32"/>
    </location>
    <ligand>
        <name>[4Fe-4S] cluster</name>
        <dbReference type="ChEBI" id="CHEBI:49883"/>
        <label>1</label>
        <note>4Fe-4S-S-AdoMet</note>
    </ligand>
</feature>
<dbReference type="HAMAP" id="MF_01225_B">
    <property type="entry name" value="MoaA_B"/>
    <property type="match status" value="1"/>
</dbReference>
<feature type="binding site" evidence="12">
    <location>
        <position position="161"/>
    </location>
    <ligand>
        <name>GTP</name>
        <dbReference type="ChEBI" id="CHEBI:37565"/>
    </ligand>
</feature>
<keyword evidence="8 12" id="KW-0342">GTP-binding</keyword>
<evidence type="ECO:0000313" key="15">
    <source>
        <dbReference type="Proteomes" id="UP000192342"/>
    </source>
</evidence>
<dbReference type="InterPro" id="IPR013483">
    <property type="entry name" value="MoaA"/>
</dbReference>
<protein>
    <recommendedName>
        <fullName evidence="1 12">GTP 3',8-cyclase</fullName>
        <ecNumber evidence="1 12">4.1.99.22</ecNumber>
    </recommendedName>
    <alternativeName>
        <fullName evidence="12">Molybdenum cofactor biosynthesis protein A</fullName>
    </alternativeName>
</protein>
<dbReference type="RefSeq" id="WP_083562751.1">
    <property type="nucleotide sequence ID" value="NZ_AQQV01000003.1"/>
</dbReference>
<dbReference type="Proteomes" id="UP000192342">
    <property type="component" value="Unassembled WGS sequence"/>
</dbReference>
<gene>
    <name evidence="12" type="primary">moaA</name>
    <name evidence="14" type="ORF">ATO7_14008</name>
</gene>
<feature type="binding site" evidence="12">
    <location>
        <begin position="263"/>
        <end position="265"/>
    </location>
    <ligand>
        <name>GTP</name>
        <dbReference type="ChEBI" id="CHEBI:37565"/>
    </ligand>
</feature>
<evidence type="ECO:0000256" key="11">
    <source>
        <dbReference type="ARBA" id="ARBA00048697"/>
    </source>
</evidence>
<dbReference type="InterPro" id="IPR006638">
    <property type="entry name" value="Elp3/MiaA/NifB-like_rSAM"/>
</dbReference>
<feature type="binding site" evidence="12">
    <location>
        <position position="101"/>
    </location>
    <ligand>
        <name>GTP</name>
        <dbReference type="ChEBI" id="CHEBI:37565"/>
    </ligand>
</feature>
<dbReference type="InterPro" id="IPR058240">
    <property type="entry name" value="rSAM_sf"/>
</dbReference>
<dbReference type="SMART" id="SM00729">
    <property type="entry name" value="Elp3"/>
    <property type="match status" value="1"/>
</dbReference>
<dbReference type="GO" id="GO:0006777">
    <property type="term" value="P:Mo-molybdopterin cofactor biosynthetic process"/>
    <property type="evidence" value="ECO:0007669"/>
    <property type="project" value="UniProtKB-UniRule"/>
</dbReference>
<comment type="cofactor">
    <cofactor evidence="12">
        <name>[4Fe-4S] cluster</name>
        <dbReference type="ChEBI" id="CHEBI:49883"/>
    </cofactor>
    <text evidence="12">Binds 2 [4Fe-4S] clusters. Binds 1 [4Fe-4S] cluster coordinated with 3 cysteines and an exchangeable S-adenosyl-L-methionine and 1 [4Fe-4S] cluster coordinated with 3 cysteines and the GTP-derived substrate.</text>
</comment>
<feature type="binding site" evidence="12">
    <location>
        <position position="125"/>
    </location>
    <ligand>
        <name>S-adenosyl-L-methionine</name>
        <dbReference type="ChEBI" id="CHEBI:59789"/>
    </ligand>
</feature>
<keyword evidence="7 12" id="KW-0411">Iron-sulfur</keyword>
<dbReference type="PROSITE" id="PS01305">
    <property type="entry name" value="MOAA_NIFB_PQQE"/>
    <property type="match status" value="1"/>
</dbReference>
<dbReference type="EC" id="4.1.99.22" evidence="1 12"/>
<proteinExistence type="inferred from homology"/>
<evidence type="ECO:0000256" key="3">
    <source>
        <dbReference type="ARBA" id="ARBA00022691"/>
    </source>
</evidence>
<dbReference type="SFLD" id="SFLDG01386">
    <property type="entry name" value="main_SPASM_domain-containing"/>
    <property type="match status" value="1"/>
</dbReference>
<dbReference type="GO" id="GO:1904047">
    <property type="term" value="F:S-adenosyl-L-methionine binding"/>
    <property type="evidence" value="ECO:0007669"/>
    <property type="project" value="UniProtKB-UniRule"/>
</dbReference>
<keyword evidence="3 12" id="KW-0949">S-adenosyl-L-methionine</keyword>
<dbReference type="AlphaFoldDB" id="A0A1Y1SCP1"/>
<comment type="catalytic activity">
    <reaction evidence="11 12">
        <text>GTP + AH2 + S-adenosyl-L-methionine = (8S)-3',8-cyclo-7,8-dihydroguanosine 5'-triphosphate + 5'-deoxyadenosine + L-methionine + A + H(+)</text>
        <dbReference type="Rhea" id="RHEA:49576"/>
        <dbReference type="ChEBI" id="CHEBI:13193"/>
        <dbReference type="ChEBI" id="CHEBI:15378"/>
        <dbReference type="ChEBI" id="CHEBI:17319"/>
        <dbReference type="ChEBI" id="CHEBI:17499"/>
        <dbReference type="ChEBI" id="CHEBI:37565"/>
        <dbReference type="ChEBI" id="CHEBI:57844"/>
        <dbReference type="ChEBI" id="CHEBI:59789"/>
        <dbReference type="ChEBI" id="CHEBI:131766"/>
        <dbReference type="EC" id="4.1.99.22"/>
    </reaction>
</comment>
<feature type="binding site" evidence="12">
    <location>
        <position position="71"/>
    </location>
    <ligand>
        <name>S-adenosyl-L-methionine</name>
        <dbReference type="ChEBI" id="CHEBI:59789"/>
    </ligand>
</feature>
<dbReference type="EMBL" id="AQQV01000003">
    <property type="protein sequence ID" value="ORE86417.1"/>
    <property type="molecule type" value="Genomic_DNA"/>
</dbReference>
<feature type="binding site" evidence="12">
    <location>
        <position position="25"/>
    </location>
    <ligand>
        <name>[4Fe-4S] cluster</name>
        <dbReference type="ChEBI" id="CHEBI:49883"/>
        <label>1</label>
        <note>4Fe-4S-S-AdoMet</note>
    </ligand>
</feature>
<dbReference type="InterPro" id="IPR007197">
    <property type="entry name" value="rSAM"/>
</dbReference>
<evidence type="ECO:0000256" key="5">
    <source>
        <dbReference type="ARBA" id="ARBA00022741"/>
    </source>
</evidence>
<dbReference type="GO" id="GO:0005525">
    <property type="term" value="F:GTP binding"/>
    <property type="evidence" value="ECO:0007669"/>
    <property type="project" value="UniProtKB-UniRule"/>
</dbReference>
<dbReference type="SUPFAM" id="SSF102114">
    <property type="entry name" value="Radical SAM enzymes"/>
    <property type="match status" value="1"/>
</dbReference>
<evidence type="ECO:0000259" key="13">
    <source>
        <dbReference type="PROSITE" id="PS51918"/>
    </source>
</evidence>
<dbReference type="STRING" id="1317117.ATO7_14008"/>
<dbReference type="NCBIfam" id="TIGR02666">
    <property type="entry name" value="moaA"/>
    <property type="match status" value="1"/>
</dbReference>
<dbReference type="Gene3D" id="3.20.20.70">
    <property type="entry name" value="Aldolase class I"/>
    <property type="match status" value="1"/>
</dbReference>
<dbReference type="InterPro" id="IPR050105">
    <property type="entry name" value="MoCo_biosynth_MoaA/MoaC"/>
</dbReference>
<dbReference type="InterPro" id="IPR040064">
    <property type="entry name" value="MoaA-like"/>
</dbReference>
<dbReference type="InterPro" id="IPR013785">
    <property type="entry name" value="Aldolase_TIM"/>
</dbReference>
<dbReference type="OrthoDB" id="9763993at2"/>
<keyword evidence="15" id="KW-1185">Reference proteome</keyword>
<dbReference type="InterPro" id="IPR000385">
    <property type="entry name" value="MoaA_NifB_PqqE_Fe-S-bd_CS"/>
</dbReference>
<dbReference type="GO" id="GO:0046872">
    <property type="term" value="F:metal ion binding"/>
    <property type="evidence" value="ECO:0007669"/>
    <property type="project" value="UniProtKB-KW"/>
</dbReference>
<dbReference type="Pfam" id="PF04055">
    <property type="entry name" value="Radical_SAM"/>
    <property type="match status" value="1"/>
</dbReference>
<comment type="function">
    <text evidence="12">Catalyzes the cyclization of GTP to (8S)-3',8-cyclo-7,8-dihydroguanosine 5'-triphosphate.</text>
</comment>
<feature type="binding site" evidence="12">
    <location>
        <position position="258"/>
    </location>
    <ligand>
        <name>[4Fe-4S] cluster</name>
        <dbReference type="ChEBI" id="CHEBI:49883"/>
        <label>2</label>
        <note>4Fe-4S-substrate</note>
    </ligand>
</feature>
<keyword evidence="9 12" id="KW-0501">Molybdenum cofactor biosynthesis</keyword>
<feature type="binding site" evidence="12">
    <location>
        <position position="18"/>
    </location>
    <ligand>
        <name>GTP</name>
        <dbReference type="ChEBI" id="CHEBI:37565"/>
    </ligand>
</feature>
<dbReference type="SFLD" id="SFLDG01383">
    <property type="entry name" value="cyclic_pyranopterin_phosphate"/>
    <property type="match status" value="1"/>
</dbReference>
<keyword evidence="6 12" id="KW-0408">Iron</keyword>
<evidence type="ECO:0000256" key="4">
    <source>
        <dbReference type="ARBA" id="ARBA00022723"/>
    </source>
</evidence>
<feature type="binding site" evidence="12">
    <location>
        <position position="195"/>
    </location>
    <ligand>
        <name>S-adenosyl-L-methionine</name>
        <dbReference type="ChEBI" id="CHEBI:59789"/>
    </ligand>
</feature>
<feature type="binding site" evidence="12">
    <location>
        <position position="67"/>
    </location>
    <ligand>
        <name>GTP</name>
        <dbReference type="ChEBI" id="CHEBI:37565"/>
    </ligand>
</feature>
<comment type="caution">
    <text evidence="14">The sequence shown here is derived from an EMBL/GenBank/DDBJ whole genome shotgun (WGS) entry which is preliminary data.</text>
</comment>
<dbReference type="InterPro" id="IPR010505">
    <property type="entry name" value="MoaA_twitch"/>
</dbReference>
<feature type="binding site" evidence="12">
    <location>
        <position position="31"/>
    </location>
    <ligand>
        <name>S-adenosyl-L-methionine</name>
        <dbReference type="ChEBI" id="CHEBI:59789"/>
    </ligand>
</feature>
<dbReference type="PANTHER" id="PTHR22960:SF0">
    <property type="entry name" value="MOLYBDENUM COFACTOR BIOSYNTHESIS PROTEIN 1"/>
    <property type="match status" value="1"/>
</dbReference>
<feature type="binding site" evidence="12">
    <location>
        <position position="275"/>
    </location>
    <ligand>
        <name>[4Fe-4S] cluster</name>
        <dbReference type="ChEBI" id="CHEBI:49883"/>
        <label>2</label>
        <note>4Fe-4S-substrate</note>
    </ligand>
</feature>
<dbReference type="CDD" id="cd21117">
    <property type="entry name" value="Twitch_MoaA"/>
    <property type="match status" value="1"/>
</dbReference>
<dbReference type="GO" id="GO:0061799">
    <property type="term" value="F:cyclic pyranopterin monophosphate synthase activity"/>
    <property type="evidence" value="ECO:0007669"/>
    <property type="project" value="TreeGrafter"/>
</dbReference>
<feature type="domain" description="Radical SAM core" evidence="13">
    <location>
        <begin position="9"/>
        <end position="227"/>
    </location>
</feature>
<reference evidence="14 15" key="1">
    <citation type="submission" date="2013-04" db="EMBL/GenBank/DDBJ databases">
        <title>Oceanococcus atlanticus 22II-S10r2 Genome Sequencing.</title>
        <authorList>
            <person name="Lai Q."/>
            <person name="Li G."/>
            <person name="Shao Z."/>
        </authorList>
    </citation>
    <scope>NUCLEOTIDE SEQUENCE [LARGE SCALE GENOMIC DNA]</scope>
    <source>
        <strain evidence="14 15">22II-S10r2</strain>
    </source>
</reference>
<organism evidence="14 15">
    <name type="scientific">Oceanococcus atlanticus</name>
    <dbReference type="NCBI Taxonomy" id="1317117"/>
    <lineage>
        <taxon>Bacteria</taxon>
        <taxon>Pseudomonadati</taxon>
        <taxon>Pseudomonadota</taxon>
        <taxon>Gammaproteobacteria</taxon>
        <taxon>Chromatiales</taxon>
        <taxon>Oceanococcaceae</taxon>
        <taxon>Oceanococcus</taxon>
    </lineage>
</organism>
<dbReference type="CDD" id="cd01335">
    <property type="entry name" value="Radical_SAM"/>
    <property type="match status" value="1"/>
</dbReference>
<comment type="subunit">
    <text evidence="12">Monomer and homodimer.</text>
</comment>
<dbReference type="GO" id="GO:0061798">
    <property type="term" value="F:GTP 3',8'-cyclase activity"/>
    <property type="evidence" value="ECO:0007669"/>
    <property type="project" value="UniProtKB-UniRule"/>
</dbReference>
<keyword evidence="10 12" id="KW-0456">Lyase</keyword>
<evidence type="ECO:0000256" key="12">
    <source>
        <dbReference type="HAMAP-Rule" id="MF_01225"/>
    </source>
</evidence>
<dbReference type="Pfam" id="PF06463">
    <property type="entry name" value="Mob_synth_C"/>
    <property type="match status" value="1"/>
</dbReference>
<name>A0A1Y1SCP1_9GAMM</name>
<keyword evidence="5 12" id="KW-0547">Nucleotide-binding</keyword>